<evidence type="ECO:0000313" key="1">
    <source>
        <dbReference type="EMBL" id="KAJ6417829.1"/>
    </source>
</evidence>
<keyword evidence="2" id="KW-1185">Reference proteome</keyword>
<sequence>MSRKRCGSLRGQGWKYGSGFVDGIFPVLSPVTRQILNFVRKNVAVQLSLNKQWDPIALDVCTIFFSSIIKTEPSIVQISLKWLVLQLVYGILIYQHFPTAK</sequence>
<name>A0AAD6K8H4_9ROSI</name>
<proteinExistence type="predicted"/>
<dbReference type="Proteomes" id="UP001162972">
    <property type="component" value="Chromosome 12"/>
</dbReference>
<reference evidence="1 2" key="1">
    <citation type="journal article" date="2023" name="Int. J. Mol. Sci.">
        <title>De Novo Assembly and Annotation of 11 Diverse Shrub Willow (Salix) Genomes Reveals Novel Gene Organization in Sex-Linked Regions.</title>
        <authorList>
            <person name="Hyden B."/>
            <person name="Feng K."/>
            <person name="Yates T.B."/>
            <person name="Jawdy S."/>
            <person name="Cereghino C."/>
            <person name="Smart L.B."/>
            <person name="Muchero W."/>
        </authorList>
    </citation>
    <scope>NUCLEOTIDE SEQUENCE [LARGE SCALE GENOMIC DNA]</scope>
    <source>
        <tissue evidence="1">Shoot tip</tissue>
    </source>
</reference>
<comment type="caution">
    <text evidence="1">The sequence shown here is derived from an EMBL/GenBank/DDBJ whole genome shotgun (WGS) entry which is preliminary data.</text>
</comment>
<dbReference type="EMBL" id="JAPFFJ010000010">
    <property type="protein sequence ID" value="KAJ6417829.1"/>
    <property type="molecule type" value="Genomic_DNA"/>
</dbReference>
<organism evidence="1 2">
    <name type="scientific">Salix udensis</name>
    <dbReference type="NCBI Taxonomy" id="889485"/>
    <lineage>
        <taxon>Eukaryota</taxon>
        <taxon>Viridiplantae</taxon>
        <taxon>Streptophyta</taxon>
        <taxon>Embryophyta</taxon>
        <taxon>Tracheophyta</taxon>
        <taxon>Spermatophyta</taxon>
        <taxon>Magnoliopsida</taxon>
        <taxon>eudicotyledons</taxon>
        <taxon>Gunneridae</taxon>
        <taxon>Pentapetalae</taxon>
        <taxon>rosids</taxon>
        <taxon>fabids</taxon>
        <taxon>Malpighiales</taxon>
        <taxon>Salicaceae</taxon>
        <taxon>Saliceae</taxon>
        <taxon>Salix</taxon>
    </lineage>
</organism>
<evidence type="ECO:0000313" key="2">
    <source>
        <dbReference type="Proteomes" id="UP001162972"/>
    </source>
</evidence>
<accession>A0AAD6K8H4</accession>
<gene>
    <name evidence="1" type="ORF">OIU84_001249</name>
</gene>
<dbReference type="AlphaFoldDB" id="A0AAD6K8H4"/>
<protein>
    <submittedName>
        <fullName evidence="1">Uncharacterized protein</fullName>
    </submittedName>
</protein>